<sequence>MLFYPSIRHSSIIMASERESGTNDFVPVSYSAGFIVLSYLVSLAGCATCLELLHRRTSRFGLYNWYLLISAAVCMGGIGIWCMHFIGNRATILHHGTDHQISYSSAFTAVSFLLPIVVLMIAFYFIGISENTEIYYIVLTGILTGAAVCGMHYVGQLGIANYYCSYKLANIIGAAIIAISASITALGVFFRLRASWTNSWWKRLLCASILAVAVSGMHWTASVGTSYRVKRIFLNNGGQLSSSQTVIVCTTLSCAACAFLIFLAIFTKRQYNRSAHRVGQLVLASAFFDPSGGVMVSPEGLLPTQKITNQYIDRTFADEEFGRTHPAFIWAFRASHNWSIFRKLIPGMKYHLLSDTATKRFYPGNSTEAYGGVDVDMNFESVFKELFCVAAQELADKLHQPLDKMGVLYDDVMITGTQPGKLKLDSETDPESLCPPQRVLGKGQFLFAVRHLNREEAVQLSAGGWRFAAGPQIAPMIARAMQIPPDEMLINLENLRSYGSTQEMMEPGVYLICFSLYPSVKKGFDVLARKDAPNLLPHVRLPITSISQWQLDILSRMDEWPLNLCLKWLKQHGDRPTKPEMQLFCQQMYNATSDLADLTESSAFGMAKFSARKIMIPCRLPGQPGGSGKCTAFSFRFITGLQSSIPPHPLCLTPLSLFTAQQQVYPGIVDNANFQQSVLEEFGHCAAHPTPKKGSQASSLVGSSTQNSHGIRPSRKSDLSKATISEIDDGQSNKKPPWGGIMVSNQVTVDVTERPASFCSTGGFEMQDLGVMAEASYAGAYETFVDELCAICRETADVQWDL</sequence>
<dbReference type="AlphaFoldDB" id="A0A0J6YBC2"/>
<feature type="transmembrane region" description="Helical" evidence="2">
    <location>
        <begin position="134"/>
        <end position="154"/>
    </location>
</feature>
<dbReference type="PANTHER" id="PTHR35152">
    <property type="entry name" value="DOMAIN SIGNALLING PROTEIN, PUTATIVE (AFU_ORTHOLOGUE AFUA_5G11310)-RELATED"/>
    <property type="match status" value="1"/>
</dbReference>
<keyword evidence="2" id="KW-0812">Transmembrane</keyword>
<dbReference type="EMBL" id="DS028094">
    <property type="protein sequence ID" value="KMP04364.1"/>
    <property type="molecule type" value="Genomic_DNA"/>
</dbReference>
<evidence type="ECO:0000313" key="5">
    <source>
        <dbReference type="Proteomes" id="UP000054565"/>
    </source>
</evidence>
<feature type="transmembrane region" description="Helical" evidence="2">
    <location>
        <begin position="166"/>
        <end position="192"/>
    </location>
</feature>
<feature type="transmembrane region" description="Helical" evidence="2">
    <location>
        <begin position="245"/>
        <end position="267"/>
    </location>
</feature>
<keyword evidence="2" id="KW-1133">Transmembrane helix</keyword>
<evidence type="ECO:0000313" key="4">
    <source>
        <dbReference type="EMBL" id="KMP04364.1"/>
    </source>
</evidence>
<dbReference type="STRING" id="404692.A0A0J6YBC2"/>
<feature type="transmembrane region" description="Helical" evidence="2">
    <location>
        <begin position="106"/>
        <end position="127"/>
    </location>
</feature>
<feature type="compositionally biased region" description="Polar residues" evidence="1">
    <location>
        <begin position="693"/>
        <end position="709"/>
    </location>
</feature>
<dbReference type="InterPro" id="IPR005330">
    <property type="entry name" value="MHYT_dom"/>
</dbReference>
<dbReference type="OrthoDB" id="264015at2759"/>
<dbReference type="PANTHER" id="PTHR35152:SF1">
    <property type="entry name" value="DOMAIN SIGNALLING PROTEIN, PUTATIVE (AFU_ORTHOLOGUE AFUA_5G11310)-RELATED"/>
    <property type="match status" value="1"/>
</dbReference>
<protein>
    <recommendedName>
        <fullName evidence="3">MHYT domain-containing protein</fullName>
    </recommendedName>
</protein>
<gene>
    <name evidence="4" type="ORF">CIRG_04054</name>
</gene>
<feature type="transmembrane region" description="Helical" evidence="2">
    <location>
        <begin position="30"/>
        <end position="53"/>
    </location>
</feature>
<organism evidence="4 5">
    <name type="scientific">Coccidioides immitis RMSCC 2394</name>
    <dbReference type="NCBI Taxonomy" id="404692"/>
    <lineage>
        <taxon>Eukaryota</taxon>
        <taxon>Fungi</taxon>
        <taxon>Dikarya</taxon>
        <taxon>Ascomycota</taxon>
        <taxon>Pezizomycotina</taxon>
        <taxon>Eurotiomycetes</taxon>
        <taxon>Eurotiomycetidae</taxon>
        <taxon>Onygenales</taxon>
        <taxon>Onygenaceae</taxon>
        <taxon>Coccidioides</taxon>
    </lineage>
</organism>
<feature type="transmembrane region" description="Helical" evidence="2">
    <location>
        <begin position="65"/>
        <end position="86"/>
    </location>
</feature>
<accession>A0A0J6YBC2</accession>
<feature type="transmembrane region" description="Helical" evidence="2">
    <location>
        <begin position="204"/>
        <end position="225"/>
    </location>
</feature>
<feature type="domain" description="MHYT" evidence="3">
    <location>
        <begin position="30"/>
        <end position="228"/>
    </location>
</feature>
<dbReference type="PROSITE" id="PS50924">
    <property type="entry name" value="MHYT"/>
    <property type="match status" value="1"/>
</dbReference>
<feature type="region of interest" description="Disordered" evidence="1">
    <location>
        <begin position="689"/>
        <end position="720"/>
    </location>
</feature>
<evidence type="ECO:0000256" key="2">
    <source>
        <dbReference type="SAM" id="Phobius"/>
    </source>
</evidence>
<dbReference type="Proteomes" id="UP000054565">
    <property type="component" value="Unassembled WGS sequence"/>
</dbReference>
<evidence type="ECO:0000256" key="1">
    <source>
        <dbReference type="SAM" id="MobiDB-lite"/>
    </source>
</evidence>
<keyword evidence="2" id="KW-0472">Membrane</keyword>
<name>A0A0J6YBC2_COCIT</name>
<dbReference type="Pfam" id="PF03707">
    <property type="entry name" value="MHYT"/>
    <property type="match status" value="2"/>
</dbReference>
<reference evidence="5" key="1">
    <citation type="journal article" date="2010" name="Genome Res.">
        <title>Population genomic sequencing of Coccidioides fungi reveals recent hybridization and transposon control.</title>
        <authorList>
            <person name="Neafsey D.E."/>
            <person name="Barker B.M."/>
            <person name="Sharpton T.J."/>
            <person name="Stajich J.E."/>
            <person name="Park D.J."/>
            <person name="Whiston E."/>
            <person name="Hung C.-Y."/>
            <person name="McMahan C."/>
            <person name="White J."/>
            <person name="Sykes S."/>
            <person name="Heiman D."/>
            <person name="Young S."/>
            <person name="Zeng Q."/>
            <person name="Abouelleil A."/>
            <person name="Aftuck L."/>
            <person name="Bessette D."/>
            <person name="Brown A."/>
            <person name="FitzGerald M."/>
            <person name="Lui A."/>
            <person name="Macdonald J.P."/>
            <person name="Priest M."/>
            <person name="Orbach M.J."/>
            <person name="Galgiani J.N."/>
            <person name="Kirkland T.N."/>
            <person name="Cole G.T."/>
            <person name="Birren B.W."/>
            <person name="Henn M.R."/>
            <person name="Taylor J.W."/>
            <person name="Rounsley S.D."/>
        </authorList>
    </citation>
    <scope>NUCLEOTIDE SEQUENCE [LARGE SCALE GENOMIC DNA]</scope>
    <source>
        <strain evidence="5">RMSCC 2394</strain>
    </source>
</reference>
<proteinExistence type="predicted"/>
<evidence type="ECO:0000259" key="3">
    <source>
        <dbReference type="PROSITE" id="PS50924"/>
    </source>
</evidence>